<organism evidence="4 5">
    <name type="scientific">Paenibacillus xylanexedens</name>
    <dbReference type="NCBI Taxonomy" id="528191"/>
    <lineage>
        <taxon>Bacteria</taxon>
        <taxon>Bacillati</taxon>
        <taxon>Bacillota</taxon>
        <taxon>Bacilli</taxon>
        <taxon>Bacillales</taxon>
        <taxon>Paenibacillaceae</taxon>
        <taxon>Paenibacillus</taxon>
    </lineage>
</organism>
<dbReference type="Pfam" id="PF10543">
    <property type="entry name" value="ORF6N"/>
    <property type="match status" value="1"/>
</dbReference>
<feature type="coiled-coil region" evidence="1">
    <location>
        <begin position="130"/>
        <end position="157"/>
    </location>
</feature>
<comment type="caution">
    <text evidence="4">The sequence shown here is derived from an EMBL/GenBank/DDBJ whole genome shotgun (WGS) entry which is preliminary data.</text>
</comment>
<proteinExistence type="predicted"/>
<sequence length="235" mass="27451">MNQLKAIVKNDQRVLTSAQLAESYGTDIRSISNNFTRNKKRYMEGKHFFVLSGPELREFKTSHQIDESLKRVNTFYLWTAKGALLHAKSLGTDEAWEAYETLVDDYFNKVERLQNMNVPTTVPTTIEGILELAVLNMKDLRQELNQVQKDNRRLQLVVDNEIWLTENQKADIQESVNARVGFLMKKGYEAHFQSIYRALKSHFSVPKYDKIKRSDFELAIDFIHGWYPKKKEEAN</sequence>
<evidence type="ECO:0008006" key="6">
    <source>
        <dbReference type="Google" id="ProtNLM"/>
    </source>
</evidence>
<accession>A0ABS4RLS2</accession>
<evidence type="ECO:0000256" key="1">
    <source>
        <dbReference type="SAM" id="Coils"/>
    </source>
</evidence>
<reference evidence="4 5" key="1">
    <citation type="submission" date="2021-03" db="EMBL/GenBank/DDBJ databases">
        <title>Genomic Encyclopedia of Type Strains, Phase IV (KMG-IV): sequencing the most valuable type-strain genomes for metagenomic binning, comparative biology and taxonomic classification.</title>
        <authorList>
            <person name="Goeker M."/>
        </authorList>
    </citation>
    <scope>NUCLEOTIDE SEQUENCE [LARGE SCALE GENOMIC DNA]</scope>
    <source>
        <strain evidence="4 5">DSM 21292</strain>
    </source>
</reference>
<gene>
    <name evidence="4" type="ORF">J2Z28_000452</name>
</gene>
<dbReference type="Proteomes" id="UP000810207">
    <property type="component" value="Unassembled WGS sequence"/>
</dbReference>
<dbReference type="EMBL" id="JAGIKV010000001">
    <property type="protein sequence ID" value="MBP2243847.1"/>
    <property type="molecule type" value="Genomic_DNA"/>
</dbReference>
<dbReference type="RefSeq" id="WP_211081010.1">
    <property type="nucleotide sequence ID" value="NZ_CBCSLC010000013.1"/>
</dbReference>
<protein>
    <recommendedName>
        <fullName evidence="6">Antirepressor</fullName>
    </recommendedName>
</protein>
<dbReference type="InterPro" id="IPR018873">
    <property type="entry name" value="KilA-N_DNA-bd_domain"/>
</dbReference>
<evidence type="ECO:0000313" key="4">
    <source>
        <dbReference type="EMBL" id="MBP2243847.1"/>
    </source>
</evidence>
<dbReference type="Pfam" id="PF10552">
    <property type="entry name" value="ORF6C"/>
    <property type="match status" value="1"/>
</dbReference>
<dbReference type="InterPro" id="IPR018878">
    <property type="entry name" value="ORF6C_dom"/>
</dbReference>
<keyword evidence="1" id="KW-0175">Coiled coil</keyword>
<evidence type="ECO:0000259" key="2">
    <source>
        <dbReference type="Pfam" id="PF10543"/>
    </source>
</evidence>
<evidence type="ECO:0000259" key="3">
    <source>
        <dbReference type="Pfam" id="PF10552"/>
    </source>
</evidence>
<name>A0ABS4RLS2_PAEXY</name>
<feature type="domain" description="KilA-N DNA-binding" evidence="2">
    <location>
        <begin position="7"/>
        <end position="89"/>
    </location>
</feature>
<evidence type="ECO:0000313" key="5">
    <source>
        <dbReference type="Proteomes" id="UP000810207"/>
    </source>
</evidence>
<keyword evidence="5" id="KW-1185">Reference proteome</keyword>
<feature type="domain" description="ORF6C" evidence="3">
    <location>
        <begin position="134"/>
        <end position="231"/>
    </location>
</feature>